<keyword evidence="4" id="KW-1185">Reference proteome</keyword>
<evidence type="ECO:0000259" key="2">
    <source>
        <dbReference type="Pfam" id="PF02698"/>
    </source>
</evidence>
<organism evidence="3 4">
    <name type="scientific">Gracilibacillus xinjiangensis</name>
    <dbReference type="NCBI Taxonomy" id="1193282"/>
    <lineage>
        <taxon>Bacteria</taxon>
        <taxon>Bacillati</taxon>
        <taxon>Bacillota</taxon>
        <taxon>Bacilli</taxon>
        <taxon>Bacillales</taxon>
        <taxon>Bacillaceae</taxon>
        <taxon>Gracilibacillus</taxon>
    </lineage>
</organism>
<dbReference type="InterPro" id="IPR003848">
    <property type="entry name" value="DUF218"/>
</dbReference>
<proteinExistence type="predicted"/>
<evidence type="ECO:0000256" key="1">
    <source>
        <dbReference type="SAM" id="Phobius"/>
    </source>
</evidence>
<gene>
    <name evidence="3" type="ORF">ACFOY7_10155</name>
</gene>
<comment type="caution">
    <text evidence="3">The sequence shown here is derived from an EMBL/GenBank/DDBJ whole genome shotgun (WGS) entry which is preliminary data.</text>
</comment>
<dbReference type="CDD" id="cd06259">
    <property type="entry name" value="YdcF-like"/>
    <property type="match status" value="1"/>
</dbReference>
<accession>A0ABV8WVY4</accession>
<name>A0ABV8WVY4_9BACI</name>
<evidence type="ECO:0000313" key="4">
    <source>
        <dbReference type="Proteomes" id="UP001595882"/>
    </source>
</evidence>
<evidence type="ECO:0000313" key="3">
    <source>
        <dbReference type="EMBL" id="MFC4403442.1"/>
    </source>
</evidence>
<protein>
    <submittedName>
        <fullName evidence="3">Vancomycin high temperature exclusion protein</fullName>
    </submittedName>
</protein>
<reference evidence="4" key="1">
    <citation type="journal article" date="2019" name="Int. J. Syst. Evol. Microbiol.">
        <title>The Global Catalogue of Microorganisms (GCM) 10K type strain sequencing project: providing services to taxonomists for standard genome sequencing and annotation.</title>
        <authorList>
            <consortium name="The Broad Institute Genomics Platform"/>
            <consortium name="The Broad Institute Genome Sequencing Center for Infectious Disease"/>
            <person name="Wu L."/>
            <person name="Ma J."/>
        </authorList>
    </citation>
    <scope>NUCLEOTIDE SEQUENCE [LARGE SCALE GENOMIC DNA]</scope>
    <source>
        <strain evidence="4">CCUG 37865</strain>
    </source>
</reference>
<keyword evidence="1" id="KW-0472">Membrane</keyword>
<dbReference type="Gene3D" id="3.40.50.620">
    <property type="entry name" value="HUPs"/>
    <property type="match status" value="1"/>
</dbReference>
<keyword evidence="1" id="KW-1133">Transmembrane helix</keyword>
<dbReference type="Pfam" id="PF02698">
    <property type="entry name" value="DUF218"/>
    <property type="match status" value="1"/>
</dbReference>
<dbReference type="PANTHER" id="PTHR30336">
    <property type="entry name" value="INNER MEMBRANE PROTEIN, PROBABLE PERMEASE"/>
    <property type="match status" value="1"/>
</dbReference>
<dbReference type="PANTHER" id="PTHR30336:SF20">
    <property type="entry name" value="DUF218 DOMAIN-CONTAINING PROTEIN"/>
    <property type="match status" value="1"/>
</dbReference>
<dbReference type="Proteomes" id="UP001595882">
    <property type="component" value="Unassembled WGS sequence"/>
</dbReference>
<dbReference type="EMBL" id="JBHSDT010000004">
    <property type="protein sequence ID" value="MFC4403442.1"/>
    <property type="molecule type" value="Genomic_DNA"/>
</dbReference>
<sequence>MKKIKLLFIIISCVVGIILIHIALLVADGLTDEQQTAEAGVVLGNKVNEDGTPSDRLQARLDRALELYNDGLIEKVIVSGGTGIEGFDEALVMGDYLESHGVLPDDIIEDSNGYNTRMSAENAKKIIQEEDFTDDEVFVISQFYHIPRTKLAFKQEGFKQVYGAHAEYWEWRDIYSTLREVPAYYKYLLENIFFSK</sequence>
<keyword evidence="1" id="KW-0812">Transmembrane</keyword>
<dbReference type="RefSeq" id="WP_390251932.1">
    <property type="nucleotide sequence ID" value="NZ_JBHSDT010000004.1"/>
</dbReference>
<feature type="domain" description="DUF218" evidence="2">
    <location>
        <begin position="39"/>
        <end position="166"/>
    </location>
</feature>
<dbReference type="InterPro" id="IPR014729">
    <property type="entry name" value="Rossmann-like_a/b/a_fold"/>
</dbReference>
<feature type="transmembrane region" description="Helical" evidence="1">
    <location>
        <begin position="7"/>
        <end position="27"/>
    </location>
</feature>
<dbReference type="InterPro" id="IPR051599">
    <property type="entry name" value="Cell_Envelope_Assoc"/>
</dbReference>